<feature type="domain" description="Rieske" evidence="6">
    <location>
        <begin position="425"/>
        <end position="511"/>
    </location>
</feature>
<evidence type="ECO:0000256" key="3">
    <source>
        <dbReference type="ARBA" id="ARBA00023004"/>
    </source>
</evidence>
<dbReference type="InterPro" id="IPR036922">
    <property type="entry name" value="Rieske_2Fe-2S_sf"/>
</dbReference>
<keyword evidence="1" id="KW-0001">2Fe-2S</keyword>
<dbReference type="Gene3D" id="2.102.10.10">
    <property type="entry name" value="Rieske [2Fe-2S] iron-sulphur domain"/>
    <property type="match status" value="1"/>
</dbReference>
<keyword evidence="4" id="KW-0411">Iron-sulfur</keyword>
<keyword evidence="3" id="KW-0408">Iron</keyword>
<evidence type="ECO:0000313" key="7">
    <source>
        <dbReference type="EMBL" id="MFD0959818.1"/>
    </source>
</evidence>
<evidence type="ECO:0000256" key="2">
    <source>
        <dbReference type="ARBA" id="ARBA00022723"/>
    </source>
</evidence>
<evidence type="ECO:0000256" key="5">
    <source>
        <dbReference type="ARBA" id="ARBA00023157"/>
    </source>
</evidence>
<accession>A0ABW3HQI7</accession>
<protein>
    <submittedName>
        <fullName evidence="7">FAD-dependent oxidoreductase</fullName>
    </submittedName>
</protein>
<dbReference type="InterPro" id="IPR036188">
    <property type="entry name" value="FAD/NAD-bd_sf"/>
</dbReference>
<dbReference type="Pfam" id="PF01266">
    <property type="entry name" value="DAO"/>
    <property type="match status" value="1"/>
</dbReference>
<keyword evidence="8" id="KW-1185">Reference proteome</keyword>
<dbReference type="Pfam" id="PF00355">
    <property type="entry name" value="Rieske"/>
    <property type="match status" value="1"/>
</dbReference>
<sequence length="511" mass="56197">MTESNALPKFPESYWMDSVHGMTSFPKLSQSIDTEAVVVGGGITGITTAYLLARAGLKVVLLEADKLLHGTTGHTTAKITSQHDLIYDMLIKKAGKEKAALYYQANRDAMQFILHTIEQYDMDCGLSVEDAYVFTNSVDYIPDLESEMNAYSALGIEGEFVDSIPLSIPAKAAVRMNKQAQFHPLRYLSTLIREIVKEGVDIYEGTTAVDVQKGSLPQVVTSEGHTVTCKYVVSCSHFPFYDGGGFYFAKMYAERSYVLGIKTEAEFPGGMYISAEEPKRSIRSAAMEDGSKLLLIGGQSHKTGQGICTINHYEMLGQYAVRHFQLQEIAYRWSAQDLITGDDMPYIGRITESSPNIFVATGYKKWGMTSGTAAAMLISDLIMGRQNPYEQLFAPSRSMSLGTLKNLAVENADVAKHLIAGKLGMTYRTMEELGEDEGAIVRVQGRRAGAYKDSDGKLHLVDTTCTHMGCEVEWNDGDRTWDCPCHGSRFSISGEVIEGPADKPLKTIASQ</sequence>
<dbReference type="Gene3D" id="3.50.50.60">
    <property type="entry name" value="FAD/NAD(P)-binding domain"/>
    <property type="match status" value="1"/>
</dbReference>
<dbReference type="InterPro" id="IPR006076">
    <property type="entry name" value="FAD-dep_OxRdtase"/>
</dbReference>
<dbReference type="Proteomes" id="UP001596989">
    <property type="component" value="Unassembled WGS sequence"/>
</dbReference>
<dbReference type="EMBL" id="JBHTJZ010000011">
    <property type="protein sequence ID" value="MFD0959818.1"/>
    <property type="molecule type" value="Genomic_DNA"/>
</dbReference>
<dbReference type="PROSITE" id="PS51296">
    <property type="entry name" value="RIESKE"/>
    <property type="match status" value="1"/>
</dbReference>
<gene>
    <name evidence="7" type="ORF">ACFQ2I_10490</name>
</gene>
<dbReference type="PANTHER" id="PTHR13847:SF274">
    <property type="entry name" value="RIESKE 2FE-2S IRON-SULFUR PROTEIN YHFW-RELATED"/>
    <property type="match status" value="1"/>
</dbReference>
<keyword evidence="2" id="KW-0479">Metal-binding</keyword>
<evidence type="ECO:0000313" key="8">
    <source>
        <dbReference type="Proteomes" id="UP001596989"/>
    </source>
</evidence>
<name>A0ABW3HQI7_9BACL</name>
<dbReference type="InterPro" id="IPR038010">
    <property type="entry name" value="YhfW_C"/>
</dbReference>
<dbReference type="PRINTS" id="PR00162">
    <property type="entry name" value="RIESKE"/>
</dbReference>
<reference evidence="8" key="1">
    <citation type="journal article" date="2019" name="Int. J. Syst. Evol. Microbiol.">
        <title>The Global Catalogue of Microorganisms (GCM) 10K type strain sequencing project: providing services to taxonomists for standard genome sequencing and annotation.</title>
        <authorList>
            <consortium name="The Broad Institute Genomics Platform"/>
            <consortium name="The Broad Institute Genome Sequencing Center for Infectious Disease"/>
            <person name="Wu L."/>
            <person name="Ma J."/>
        </authorList>
    </citation>
    <scope>NUCLEOTIDE SEQUENCE [LARGE SCALE GENOMIC DNA]</scope>
    <source>
        <strain evidence="8">CCUG 59129</strain>
    </source>
</reference>
<evidence type="ECO:0000256" key="4">
    <source>
        <dbReference type="ARBA" id="ARBA00023014"/>
    </source>
</evidence>
<dbReference type="PANTHER" id="PTHR13847">
    <property type="entry name" value="SARCOSINE DEHYDROGENASE-RELATED"/>
    <property type="match status" value="1"/>
</dbReference>
<dbReference type="InterPro" id="IPR005805">
    <property type="entry name" value="Rieske_Fe-S_prot_C"/>
</dbReference>
<comment type="caution">
    <text evidence="7">The sequence shown here is derived from an EMBL/GenBank/DDBJ whole genome shotgun (WGS) entry which is preliminary data.</text>
</comment>
<organism evidence="7 8">
    <name type="scientific">Paenibacillus chungangensis</name>
    <dbReference type="NCBI Taxonomy" id="696535"/>
    <lineage>
        <taxon>Bacteria</taxon>
        <taxon>Bacillati</taxon>
        <taxon>Bacillota</taxon>
        <taxon>Bacilli</taxon>
        <taxon>Bacillales</taxon>
        <taxon>Paenibacillaceae</taxon>
        <taxon>Paenibacillus</taxon>
    </lineage>
</organism>
<dbReference type="Gene3D" id="3.30.9.10">
    <property type="entry name" value="D-Amino Acid Oxidase, subunit A, domain 2"/>
    <property type="match status" value="1"/>
</dbReference>
<dbReference type="CDD" id="cd03477">
    <property type="entry name" value="Rieske_YhfW_C"/>
    <property type="match status" value="1"/>
</dbReference>
<dbReference type="SUPFAM" id="SSF50022">
    <property type="entry name" value="ISP domain"/>
    <property type="match status" value="1"/>
</dbReference>
<evidence type="ECO:0000256" key="1">
    <source>
        <dbReference type="ARBA" id="ARBA00022714"/>
    </source>
</evidence>
<dbReference type="InterPro" id="IPR017941">
    <property type="entry name" value="Rieske_2Fe-2S"/>
</dbReference>
<evidence type="ECO:0000259" key="6">
    <source>
        <dbReference type="PROSITE" id="PS51296"/>
    </source>
</evidence>
<dbReference type="RefSeq" id="WP_377564083.1">
    <property type="nucleotide sequence ID" value="NZ_JBHTJZ010000011.1"/>
</dbReference>
<dbReference type="SUPFAM" id="SSF51971">
    <property type="entry name" value="Nucleotide-binding domain"/>
    <property type="match status" value="1"/>
</dbReference>
<proteinExistence type="predicted"/>
<keyword evidence="5" id="KW-1015">Disulfide bond</keyword>